<feature type="region of interest" description="Disordered" evidence="1">
    <location>
        <begin position="70"/>
        <end position="102"/>
    </location>
</feature>
<proteinExistence type="predicted"/>
<feature type="compositionally biased region" description="Polar residues" evidence="1">
    <location>
        <begin position="75"/>
        <end position="102"/>
    </location>
</feature>
<evidence type="ECO:0000313" key="2">
    <source>
        <dbReference type="EMBL" id="GIY71917.1"/>
    </source>
</evidence>
<dbReference type="AlphaFoldDB" id="A0AAV4VNH2"/>
<dbReference type="EMBL" id="BPLR01014868">
    <property type="protein sequence ID" value="GIY71917.1"/>
    <property type="molecule type" value="Genomic_DNA"/>
</dbReference>
<feature type="region of interest" description="Disordered" evidence="1">
    <location>
        <begin position="1"/>
        <end position="25"/>
    </location>
</feature>
<gene>
    <name evidence="2" type="ORF">CEXT_787491</name>
</gene>
<comment type="caution">
    <text evidence="2">The sequence shown here is derived from an EMBL/GenBank/DDBJ whole genome shotgun (WGS) entry which is preliminary data.</text>
</comment>
<accession>A0AAV4VNH2</accession>
<sequence>MGGKRSQRDNSKERRKQNAKKKLKKFQYTRRCATANLKEFRETLEGKDTAICICGPKDGQWRKEYRKKLRENRVKQSSTSSPNIGMGTTPSGETKQVESNQA</sequence>
<feature type="compositionally biased region" description="Basic and acidic residues" evidence="1">
    <location>
        <begin position="1"/>
        <end position="12"/>
    </location>
</feature>
<reference evidence="2 3" key="1">
    <citation type="submission" date="2021-06" db="EMBL/GenBank/DDBJ databases">
        <title>Caerostris extrusa draft genome.</title>
        <authorList>
            <person name="Kono N."/>
            <person name="Arakawa K."/>
        </authorList>
    </citation>
    <scope>NUCLEOTIDE SEQUENCE [LARGE SCALE GENOMIC DNA]</scope>
</reference>
<dbReference type="Proteomes" id="UP001054945">
    <property type="component" value="Unassembled WGS sequence"/>
</dbReference>
<organism evidence="2 3">
    <name type="scientific">Caerostris extrusa</name>
    <name type="common">Bark spider</name>
    <name type="synonym">Caerostris bankana</name>
    <dbReference type="NCBI Taxonomy" id="172846"/>
    <lineage>
        <taxon>Eukaryota</taxon>
        <taxon>Metazoa</taxon>
        <taxon>Ecdysozoa</taxon>
        <taxon>Arthropoda</taxon>
        <taxon>Chelicerata</taxon>
        <taxon>Arachnida</taxon>
        <taxon>Araneae</taxon>
        <taxon>Araneomorphae</taxon>
        <taxon>Entelegynae</taxon>
        <taxon>Araneoidea</taxon>
        <taxon>Araneidae</taxon>
        <taxon>Caerostris</taxon>
    </lineage>
</organism>
<protein>
    <submittedName>
        <fullName evidence="2">Uncharacterized protein</fullName>
    </submittedName>
</protein>
<keyword evidence="3" id="KW-1185">Reference proteome</keyword>
<feature type="compositionally biased region" description="Basic residues" evidence="1">
    <location>
        <begin position="13"/>
        <end position="25"/>
    </location>
</feature>
<evidence type="ECO:0000313" key="3">
    <source>
        <dbReference type="Proteomes" id="UP001054945"/>
    </source>
</evidence>
<name>A0AAV4VNH2_CAEEX</name>
<evidence type="ECO:0000256" key="1">
    <source>
        <dbReference type="SAM" id="MobiDB-lite"/>
    </source>
</evidence>